<dbReference type="EC" id="2.7.7.7" evidence="1"/>
<dbReference type="RefSeq" id="WP_327794069.1">
    <property type="nucleotide sequence ID" value="NZ_JADQAZ010000002.1"/>
</dbReference>
<reference evidence="8 9" key="1">
    <citation type="journal article" date="2021" name="Arch. Microbiol.">
        <title>Harenicola maris gen. nov., sp. nov. isolated from the Sea of Japan shallow sediments.</title>
        <authorList>
            <person name="Romanenko L.A."/>
            <person name="Kurilenko V.V."/>
            <person name="Chernysheva N.Y."/>
            <person name="Tekutyeva L.A."/>
            <person name="Velansky P.V."/>
            <person name="Svetashev V.I."/>
            <person name="Isaeva M.P."/>
        </authorList>
    </citation>
    <scope>NUCLEOTIDE SEQUENCE [LARGE SCALE GENOMIC DNA]</scope>
    <source>
        <strain evidence="8 9">KMM 3653</strain>
    </source>
</reference>
<proteinExistence type="inferred from homology"/>
<dbReference type="InterPro" id="IPR027417">
    <property type="entry name" value="P-loop_NTPase"/>
</dbReference>
<evidence type="ECO:0000256" key="2">
    <source>
        <dbReference type="ARBA" id="ARBA00022679"/>
    </source>
</evidence>
<dbReference type="GO" id="GO:0003887">
    <property type="term" value="F:DNA-directed DNA polymerase activity"/>
    <property type="evidence" value="ECO:0007669"/>
    <property type="project" value="UniProtKB-KW"/>
</dbReference>
<evidence type="ECO:0000256" key="4">
    <source>
        <dbReference type="ARBA" id="ARBA00022705"/>
    </source>
</evidence>
<comment type="catalytic activity">
    <reaction evidence="7">
        <text>DNA(n) + a 2'-deoxyribonucleoside 5'-triphosphate = DNA(n+1) + diphosphate</text>
        <dbReference type="Rhea" id="RHEA:22508"/>
        <dbReference type="Rhea" id="RHEA-COMP:17339"/>
        <dbReference type="Rhea" id="RHEA-COMP:17340"/>
        <dbReference type="ChEBI" id="CHEBI:33019"/>
        <dbReference type="ChEBI" id="CHEBI:61560"/>
        <dbReference type="ChEBI" id="CHEBI:173112"/>
        <dbReference type="EC" id="2.7.7.7"/>
    </reaction>
</comment>
<sequence length="343" mass="36942">MNLSKGEAKGFFARPDPRCPGILIYGTDAMRVSLKRTELVANVVGPQGEEEMRLERIDGGDLRKQPSLLSDAVKAVGFFPGQRCVVVTDANEFTLKAADAALSDWAEGDAMVVMTAGALKKTSKLLKLFQGHKAARALAIYDDPPTKAEVEEMLQEAGLTRVSPEAMDGLLSLSRTLDPGDFRQLIEKLSLYQIGDNAPLGTQALEHLSPATLDAPLDDILHAVAEGRSGEIGPLIQRLDGQGVAPVTLAIFAGRHFRTLHSAASDPGGAGAGIARARPPVFGPRRERMLRQCQAWGMHRLEAAMRLITEADLTLRSAGQTAPQMAVMERVFIRLAMMAAARK</sequence>
<dbReference type="Proteomes" id="UP001315686">
    <property type="component" value="Unassembled WGS sequence"/>
</dbReference>
<evidence type="ECO:0000256" key="6">
    <source>
        <dbReference type="ARBA" id="ARBA00034754"/>
    </source>
</evidence>
<dbReference type="Gene3D" id="1.20.272.10">
    <property type="match status" value="1"/>
</dbReference>
<dbReference type="PANTHER" id="PTHR34388:SF1">
    <property type="entry name" value="DNA POLYMERASE III SUBUNIT DELTA"/>
    <property type="match status" value="1"/>
</dbReference>
<keyword evidence="2" id="KW-0808">Transferase</keyword>
<dbReference type="InterPro" id="IPR008921">
    <property type="entry name" value="DNA_pol3_clamp-load_cplx_C"/>
</dbReference>
<evidence type="ECO:0000256" key="5">
    <source>
        <dbReference type="ARBA" id="ARBA00022932"/>
    </source>
</evidence>
<keyword evidence="3" id="KW-0548">Nucleotidyltransferase</keyword>
<dbReference type="EMBL" id="JADQAZ010000002">
    <property type="protein sequence ID" value="MBT0957846.1"/>
    <property type="molecule type" value="Genomic_DNA"/>
</dbReference>
<comment type="similarity">
    <text evidence="6">Belongs to the DNA polymerase HolA subunit family.</text>
</comment>
<evidence type="ECO:0000256" key="3">
    <source>
        <dbReference type="ARBA" id="ARBA00022695"/>
    </source>
</evidence>
<organism evidence="8 9">
    <name type="scientific">Harenicola maris</name>
    <dbReference type="NCBI Taxonomy" id="2841044"/>
    <lineage>
        <taxon>Bacteria</taxon>
        <taxon>Pseudomonadati</taxon>
        <taxon>Pseudomonadota</taxon>
        <taxon>Alphaproteobacteria</taxon>
        <taxon>Rhodobacterales</taxon>
        <taxon>Paracoccaceae</taxon>
        <taxon>Harenicola</taxon>
    </lineage>
</organism>
<gene>
    <name evidence="8" type="ORF">IV417_10630</name>
</gene>
<dbReference type="Gene3D" id="3.40.50.300">
    <property type="entry name" value="P-loop containing nucleotide triphosphate hydrolases"/>
    <property type="match status" value="1"/>
</dbReference>
<dbReference type="SUPFAM" id="SSF48019">
    <property type="entry name" value="post-AAA+ oligomerization domain-like"/>
    <property type="match status" value="1"/>
</dbReference>
<name>A0AAP2CSQ4_9RHOB</name>
<comment type="caution">
    <text evidence="8">The sequence shown here is derived from an EMBL/GenBank/DDBJ whole genome shotgun (WGS) entry which is preliminary data.</text>
</comment>
<dbReference type="GO" id="GO:0006261">
    <property type="term" value="P:DNA-templated DNA replication"/>
    <property type="evidence" value="ECO:0007669"/>
    <property type="project" value="TreeGrafter"/>
</dbReference>
<evidence type="ECO:0000313" key="9">
    <source>
        <dbReference type="Proteomes" id="UP001315686"/>
    </source>
</evidence>
<keyword evidence="5" id="KW-0239">DNA-directed DNA polymerase</keyword>
<dbReference type="InterPro" id="IPR005790">
    <property type="entry name" value="DNA_polIII_delta"/>
</dbReference>
<protein>
    <recommendedName>
        <fullName evidence="1">DNA-directed DNA polymerase</fullName>
        <ecNumber evidence="1">2.7.7.7</ecNumber>
    </recommendedName>
</protein>
<dbReference type="GO" id="GO:0009360">
    <property type="term" value="C:DNA polymerase III complex"/>
    <property type="evidence" value="ECO:0007669"/>
    <property type="project" value="TreeGrafter"/>
</dbReference>
<dbReference type="PANTHER" id="PTHR34388">
    <property type="entry name" value="DNA POLYMERASE III SUBUNIT DELTA"/>
    <property type="match status" value="1"/>
</dbReference>
<evidence type="ECO:0000256" key="7">
    <source>
        <dbReference type="ARBA" id="ARBA00049244"/>
    </source>
</evidence>
<dbReference type="AlphaFoldDB" id="A0AAP2CSQ4"/>
<dbReference type="NCBIfam" id="TIGR01128">
    <property type="entry name" value="holA"/>
    <property type="match status" value="1"/>
</dbReference>
<keyword evidence="4" id="KW-0235">DNA replication</keyword>
<dbReference type="GO" id="GO:0003677">
    <property type="term" value="F:DNA binding"/>
    <property type="evidence" value="ECO:0007669"/>
    <property type="project" value="InterPro"/>
</dbReference>
<evidence type="ECO:0000256" key="1">
    <source>
        <dbReference type="ARBA" id="ARBA00012417"/>
    </source>
</evidence>
<evidence type="ECO:0000313" key="8">
    <source>
        <dbReference type="EMBL" id="MBT0957846.1"/>
    </source>
</evidence>
<accession>A0AAP2CSQ4</accession>
<keyword evidence="9" id="KW-1185">Reference proteome</keyword>